<reference evidence="2 3" key="1">
    <citation type="journal article" date="2014" name="Nat. Commun.">
        <title>Molecular traces of alternative social organization in a termite genome.</title>
        <authorList>
            <person name="Terrapon N."/>
            <person name="Li C."/>
            <person name="Robertson H.M."/>
            <person name="Ji L."/>
            <person name="Meng X."/>
            <person name="Booth W."/>
            <person name="Chen Z."/>
            <person name="Childers C.P."/>
            <person name="Glastad K.M."/>
            <person name="Gokhale K."/>
            <person name="Gowin J."/>
            <person name="Gronenberg W."/>
            <person name="Hermansen R.A."/>
            <person name="Hu H."/>
            <person name="Hunt B.G."/>
            <person name="Huylmans A.K."/>
            <person name="Khalil S.M."/>
            <person name="Mitchell R.D."/>
            <person name="Munoz-Torres M.C."/>
            <person name="Mustard J.A."/>
            <person name="Pan H."/>
            <person name="Reese J.T."/>
            <person name="Scharf M.E."/>
            <person name="Sun F."/>
            <person name="Vogel H."/>
            <person name="Xiao J."/>
            <person name="Yang W."/>
            <person name="Yang Z."/>
            <person name="Yang Z."/>
            <person name="Zhou J."/>
            <person name="Zhu J."/>
            <person name="Brent C.S."/>
            <person name="Elsik C.G."/>
            <person name="Goodisman M.A."/>
            <person name="Liberles D.A."/>
            <person name="Roe R.M."/>
            <person name="Vargo E.L."/>
            <person name="Vilcinskas A."/>
            <person name="Wang J."/>
            <person name="Bornberg-Bauer E."/>
            <person name="Korb J."/>
            <person name="Zhang G."/>
            <person name="Liebig J."/>
        </authorList>
    </citation>
    <scope>NUCLEOTIDE SEQUENCE [LARGE SCALE GENOMIC DNA]</scope>
    <source>
        <tissue evidence="2">Whole organism</tissue>
    </source>
</reference>
<protein>
    <submittedName>
        <fullName evidence="2">Uncharacterized protein</fullName>
    </submittedName>
</protein>
<feature type="region of interest" description="Disordered" evidence="1">
    <location>
        <begin position="1"/>
        <end position="25"/>
    </location>
</feature>
<sequence>MKQSDSSSNSVQRSSSNLVANVKTRPESDRTIAVATMCLLFVTIGNADVEAHRPRELAELTHPQCPSHVLNGIVLPNFFDCHKQNVVQFLQELDDYYRLKSVSESLKLSQRFGRAQLGLY</sequence>
<evidence type="ECO:0000313" key="2">
    <source>
        <dbReference type="EMBL" id="KDR06926.1"/>
    </source>
</evidence>
<dbReference type="EMBL" id="KK853535">
    <property type="protein sequence ID" value="KDR06926.1"/>
    <property type="molecule type" value="Genomic_DNA"/>
</dbReference>
<accession>A0A067QQN7</accession>
<organism evidence="2 3">
    <name type="scientific">Zootermopsis nevadensis</name>
    <name type="common">Dampwood termite</name>
    <dbReference type="NCBI Taxonomy" id="136037"/>
    <lineage>
        <taxon>Eukaryota</taxon>
        <taxon>Metazoa</taxon>
        <taxon>Ecdysozoa</taxon>
        <taxon>Arthropoda</taxon>
        <taxon>Hexapoda</taxon>
        <taxon>Insecta</taxon>
        <taxon>Pterygota</taxon>
        <taxon>Neoptera</taxon>
        <taxon>Polyneoptera</taxon>
        <taxon>Dictyoptera</taxon>
        <taxon>Blattodea</taxon>
        <taxon>Blattoidea</taxon>
        <taxon>Termitoidae</taxon>
        <taxon>Termopsidae</taxon>
        <taxon>Zootermopsis</taxon>
    </lineage>
</organism>
<name>A0A067QQN7_ZOONE</name>
<keyword evidence="3" id="KW-1185">Reference proteome</keyword>
<feature type="compositionally biased region" description="Low complexity" evidence="1">
    <location>
        <begin position="1"/>
        <end position="16"/>
    </location>
</feature>
<evidence type="ECO:0000256" key="1">
    <source>
        <dbReference type="SAM" id="MobiDB-lite"/>
    </source>
</evidence>
<dbReference type="Proteomes" id="UP000027135">
    <property type="component" value="Unassembled WGS sequence"/>
</dbReference>
<evidence type="ECO:0000313" key="3">
    <source>
        <dbReference type="Proteomes" id="UP000027135"/>
    </source>
</evidence>
<dbReference type="AlphaFoldDB" id="A0A067QQN7"/>
<dbReference type="InParanoid" id="A0A067QQN7"/>
<gene>
    <name evidence="2" type="ORF">L798_03828</name>
</gene>
<proteinExistence type="predicted"/>